<dbReference type="SUPFAM" id="SSF54197">
    <property type="entry name" value="HIT-like"/>
    <property type="match status" value="1"/>
</dbReference>
<feature type="compositionally biased region" description="Polar residues" evidence="10">
    <location>
        <begin position="148"/>
        <end position="163"/>
    </location>
</feature>
<dbReference type="InterPro" id="IPR036265">
    <property type="entry name" value="HIT-like_sf"/>
</dbReference>
<feature type="compositionally biased region" description="Polar residues" evidence="10">
    <location>
        <begin position="189"/>
        <end position="200"/>
    </location>
</feature>
<keyword evidence="2" id="KW-0378">Hydrolase</keyword>
<evidence type="ECO:0000256" key="9">
    <source>
        <dbReference type="PROSITE-ProRule" id="PRU00464"/>
    </source>
</evidence>
<evidence type="ECO:0000256" key="8">
    <source>
        <dbReference type="PIRSR" id="PIRSR601310-3"/>
    </source>
</evidence>
<dbReference type="Gene3D" id="3.30.428.10">
    <property type="entry name" value="HIT-like"/>
    <property type="match status" value="1"/>
</dbReference>
<comment type="catalytic activity">
    <reaction evidence="3">
        <text>adenosine 5'-phosphoramidate + H2O = NH4(+) + AMP</text>
        <dbReference type="Rhea" id="RHEA:67916"/>
        <dbReference type="ChEBI" id="CHEBI:15377"/>
        <dbReference type="ChEBI" id="CHEBI:28938"/>
        <dbReference type="ChEBI" id="CHEBI:57890"/>
        <dbReference type="ChEBI" id="CHEBI:456215"/>
    </reaction>
</comment>
<dbReference type="InterPro" id="IPR001310">
    <property type="entry name" value="Histidine_triad_HIT"/>
</dbReference>
<dbReference type="AlphaFoldDB" id="A0AAD9KFG0"/>
<accession>A0AAD9KFG0</accession>
<feature type="region of interest" description="Disordered" evidence="10">
    <location>
        <begin position="145"/>
        <end position="200"/>
    </location>
</feature>
<evidence type="ECO:0000256" key="1">
    <source>
        <dbReference type="ARBA" id="ARBA00022741"/>
    </source>
</evidence>
<sequence>MATRRRKESCVFCKIVGGKETTVPLYQDDEIIVFNDIRPASTYHFLVCPTDHIRDASRLNRSHVPLVEKMVAISKRLLEERDADFSRARLGFHWPPFHLVAHLHLHVICPPGNIGYLSRVIFWPNSFWFVTIDWLLERLKNMPDEPSSPLTSHDSAQVTSPKASQKKGQELDNTQQGTACDTELLQGTVGRTVNTDTDTT</sequence>
<dbReference type="InterPro" id="IPR011146">
    <property type="entry name" value="HIT-like"/>
</dbReference>
<gene>
    <name evidence="12" type="ORF">NP493_1134g01002</name>
</gene>
<organism evidence="12 13">
    <name type="scientific">Ridgeia piscesae</name>
    <name type="common">Tubeworm</name>
    <dbReference type="NCBI Taxonomy" id="27915"/>
    <lineage>
        <taxon>Eukaryota</taxon>
        <taxon>Metazoa</taxon>
        <taxon>Spiralia</taxon>
        <taxon>Lophotrochozoa</taxon>
        <taxon>Annelida</taxon>
        <taxon>Polychaeta</taxon>
        <taxon>Sedentaria</taxon>
        <taxon>Canalipalpata</taxon>
        <taxon>Sabellida</taxon>
        <taxon>Siboglinidae</taxon>
        <taxon>Ridgeia</taxon>
    </lineage>
</organism>
<protein>
    <recommendedName>
        <fullName evidence="5">Adenosine 5'-monophosphoramidase HINT3</fullName>
    </recommendedName>
    <alternativeName>
        <fullName evidence="6">Histidine triad nucleotide-binding protein 3</fullName>
    </alternativeName>
</protein>
<evidence type="ECO:0000256" key="3">
    <source>
        <dbReference type="ARBA" id="ARBA00024472"/>
    </source>
</evidence>
<reference evidence="12" key="1">
    <citation type="journal article" date="2023" name="Mol. Biol. Evol.">
        <title>Third-Generation Sequencing Reveals the Adaptive Role of the Epigenome in Three Deep-Sea Polychaetes.</title>
        <authorList>
            <person name="Perez M."/>
            <person name="Aroh O."/>
            <person name="Sun Y."/>
            <person name="Lan Y."/>
            <person name="Juniper S.K."/>
            <person name="Young C.R."/>
            <person name="Angers B."/>
            <person name="Qian P.Y."/>
        </authorList>
    </citation>
    <scope>NUCLEOTIDE SEQUENCE</scope>
    <source>
        <strain evidence="12">R07B-5</strain>
    </source>
</reference>
<dbReference type="PROSITE" id="PS51084">
    <property type="entry name" value="HIT_2"/>
    <property type="match status" value="1"/>
</dbReference>
<evidence type="ECO:0000259" key="11">
    <source>
        <dbReference type="PROSITE" id="PS51084"/>
    </source>
</evidence>
<dbReference type="PANTHER" id="PTHR12486:SF5">
    <property type="entry name" value="ADENOSINE 5'-MONOPHOSPHORAMIDASE HINT3"/>
    <property type="match status" value="1"/>
</dbReference>
<feature type="short sequence motif" description="Histidine triad motif" evidence="8 9">
    <location>
        <begin position="102"/>
        <end position="106"/>
    </location>
</feature>
<keyword evidence="1" id="KW-0547">Nucleotide-binding</keyword>
<evidence type="ECO:0000256" key="2">
    <source>
        <dbReference type="ARBA" id="ARBA00022801"/>
    </source>
</evidence>
<name>A0AAD9KFG0_RIDPI</name>
<proteinExistence type="inferred from homology"/>
<keyword evidence="13" id="KW-1185">Reference proteome</keyword>
<feature type="active site" description="Tele-AMP-histidine intermediate" evidence="7">
    <location>
        <position position="104"/>
    </location>
</feature>
<dbReference type="Pfam" id="PF11969">
    <property type="entry name" value="DcpS_C"/>
    <property type="match status" value="1"/>
</dbReference>
<dbReference type="PRINTS" id="PR00332">
    <property type="entry name" value="HISTRIAD"/>
</dbReference>
<dbReference type="GO" id="GO:0016787">
    <property type="term" value="F:hydrolase activity"/>
    <property type="evidence" value="ECO:0007669"/>
    <property type="project" value="UniProtKB-KW"/>
</dbReference>
<evidence type="ECO:0000256" key="5">
    <source>
        <dbReference type="ARBA" id="ARBA00039802"/>
    </source>
</evidence>
<evidence type="ECO:0000256" key="4">
    <source>
        <dbReference type="ARBA" id="ARBA00025764"/>
    </source>
</evidence>
<evidence type="ECO:0000313" key="12">
    <source>
        <dbReference type="EMBL" id="KAK2170226.1"/>
    </source>
</evidence>
<dbReference type="EMBL" id="JAODUO010001156">
    <property type="protein sequence ID" value="KAK2170226.1"/>
    <property type="molecule type" value="Genomic_DNA"/>
</dbReference>
<evidence type="ECO:0000256" key="7">
    <source>
        <dbReference type="PIRSR" id="PIRSR601310-1"/>
    </source>
</evidence>
<dbReference type="GO" id="GO:0000166">
    <property type="term" value="F:nucleotide binding"/>
    <property type="evidence" value="ECO:0007669"/>
    <property type="project" value="UniProtKB-KW"/>
</dbReference>
<evidence type="ECO:0000313" key="13">
    <source>
        <dbReference type="Proteomes" id="UP001209878"/>
    </source>
</evidence>
<dbReference type="Proteomes" id="UP001209878">
    <property type="component" value="Unassembled WGS sequence"/>
</dbReference>
<dbReference type="PANTHER" id="PTHR12486">
    <property type="entry name" value="APRATAXIN-RELATED"/>
    <property type="match status" value="1"/>
</dbReference>
<comment type="similarity">
    <text evidence="4">Belongs to the HINT family.</text>
</comment>
<evidence type="ECO:0000256" key="10">
    <source>
        <dbReference type="SAM" id="MobiDB-lite"/>
    </source>
</evidence>
<comment type="caution">
    <text evidence="12">The sequence shown here is derived from an EMBL/GenBank/DDBJ whole genome shotgun (WGS) entry which is preliminary data.</text>
</comment>
<feature type="domain" description="HIT" evidence="11">
    <location>
        <begin position="11"/>
        <end position="119"/>
    </location>
</feature>
<evidence type="ECO:0000256" key="6">
    <source>
        <dbReference type="ARBA" id="ARBA00042361"/>
    </source>
</evidence>